<sequence length="115" mass="12634">MPPPFSFTNVDTRIRIVITSNKNARHISTMVSLAEFTLGGYQGRVLLVDGFNLPISITPERGYWGCLWAVIGCKSACNVAFNQPQYCCTGDFGSLAHLPTNILLQPFQKIVPSSL</sequence>
<dbReference type="EMBL" id="CM044703">
    <property type="protein sequence ID" value="KAI5673696.1"/>
    <property type="molecule type" value="Genomic_DNA"/>
</dbReference>
<evidence type="ECO:0000313" key="2">
    <source>
        <dbReference type="Proteomes" id="UP001060085"/>
    </source>
</evidence>
<gene>
    <name evidence="1" type="ORF">M9H77_14060</name>
</gene>
<name>A0ACC0BLZ3_CATRO</name>
<keyword evidence="2" id="KW-1185">Reference proteome</keyword>
<organism evidence="1 2">
    <name type="scientific">Catharanthus roseus</name>
    <name type="common">Madagascar periwinkle</name>
    <name type="synonym">Vinca rosea</name>
    <dbReference type="NCBI Taxonomy" id="4058"/>
    <lineage>
        <taxon>Eukaryota</taxon>
        <taxon>Viridiplantae</taxon>
        <taxon>Streptophyta</taxon>
        <taxon>Embryophyta</taxon>
        <taxon>Tracheophyta</taxon>
        <taxon>Spermatophyta</taxon>
        <taxon>Magnoliopsida</taxon>
        <taxon>eudicotyledons</taxon>
        <taxon>Gunneridae</taxon>
        <taxon>Pentapetalae</taxon>
        <taxon>asterids</taxon>
        <taxon>lamiids</taxon>
        <taxon>Gentianales</taxon>
        <taxon>Apocynaceae</taxon>
        <taxon>Rauvolfioideae</taxon>
        <taxon>Vinceae</taxon>
        <taxon>Catharanthinae</taxon>
        <taxon>Catharanthus</taxon>
    </lineage>
</organism>
<proteinExistence type="predicted"/>
<accession>A0ACC0BLZ3</accession>
<comment type="caution">
    <text evidence="1">The sequence shown here is derived from an EMBL/GenBank/DDBJ whole genome shotgun (WGS) entry which is preliminary data.</text>
</comment>
<dbReference type="Proteomes" id="UP001060085">
    <property type="component" value="Linkage Group LG03"/>
</dbReference>
<evidence type="ECO:0000313" key="1">
    <source>
        <dbReference type="EMBL" id="KAI5673696.1"/>
    </source>
</evidence>
<reference evidence="2" key="1">
    <citation type="journal article" date="2023" name="Nat. Plants">
        <title>Single-cell RNA sequencing provides a high-resolution roadmap for understanding the multicellular compartmentation of specialized metabolism.</title>
        <authorList>
            <person name="Sun S."/>
            <person name="Shen X."/>
            <person name="Li Y."/>
            <person name="Li Y."/>
            <person name="Wang S."/>
            <person name="Li R."/>
            <person name="Zhang H."/>
            <person name="Shen G."/>
            <person name="Guo B."/>
            <person name="Wei J."/>
            <person name="Xu J."/>
            <person name="St-Pierre B."/>
            <person name="Chen S."/>
            <person name="Sun C."/>
        </authorList>
    </citation>
    <scope>NUCLEOTIDE SEQUENCE [LARGE SCALE GENOMIC DNA]</scope>
</reference>
<protein>
    <submittedName>
        <fullName evidence="1">Uncharacterized protein</fullName>
    </submittedName>
</protein>